<protein>
    <recommendedName>
        <fullName evidence="1">DUF7065 domain-containing protein</fullName>
    </recommendedName>
</protein>
<organism evidence="2 3">
    <name type="scientific">Pseudonocardia yuanmonensis</name>
    <dbReference type="NCBI Taxonomy" id="1095914"/>
    <lineage>
        <taxon>Bacteria</taxon>
        <taxon>Bacillati</taxon>
        <taxon>Actinomycetota</taxon>
        <taxon>Actinomycetes</taxon>
        <taxon>Pseudonocardiales</taxon>
        <taxon>Pseudonocardiaceae</taxon>
        <taxon>Pseudonocardia</taxon>
    </lineage>
</organism>
<dbReference type="RefSeq" id="WP_345384334.1">
    <property type="nucleotide sequence ID" value="NZ_BAABIC010000031.1"/>
</dbReference>
<comment type="caution">
    <text evidence="2">The sequence shown here is derived from an EMBL/GenBank/DDBJ whole genome shotgun (WGS) entry which is preliminary data.</text>
</comment>
<name>A0ABP8XPX3_9PSEU</name>
<proteinExistence type="predicted"/>
<reference evidence="3" key="1">
    <citation type="journal article" date="2019" name="Int. J. Syst. Evol. Microbiol.">
        <title>The Global Catalogue of Microorganisms (GCM) 10K type strain sequencing project: providing services to taxonomists for standard genome sequencing and annotation.</title>
        <authorList>
            <consortium name="The Broad Institute Genomics Platform"/>
            <consortium name="The Broad Institute Genome Sequencing Center for Infectious Disease"/>
            <person name="Wu L."/>
            <person name="Ma J."/>
        </authorList>
    </citation>
    <scope>NUCLEOTIDE SEQUENCE [LARGE SCALE GENOMIC DNA]</scope>
    <source>
        <strain evidence="3">JCM 18055</strain>
    </source>
</reference>
<accession>A0ABP8XPX3</accession>
<dbReference type="Proteomes" id="UP001500325">
    <property type="component" value="Unassembled WGS sequence"/>
</dbReference>
<dbReference type="InterPro" id="IPR055493">
    <property type="entry name" value="DUF7065"/>
</dbReference>
<dbReference type="EMBL" id="BAABIC010000031">
    <property type="protein sequence ID" value="GAA4711253.1"/>
    <property type="molecule type" value="Genomic_DNA"/>
</dbReference>
<gene>
    <name evidence="2" type="ORF">GCM10023215_61840</name>
</gene>
<feature type="domain" description="DUF7065" evidence="1">
    <location>
        <begin position="8"/>
        <end position="54"/>
    </location>
</feature>
<evidence type="ECO:0000313" key="2">
    <source>
        <dbReference type="EMBL" id="GAA4711253.1"/>
    </source>
</evidence>
<dbReference type="Pfam" id="PF23213">
    <property type="entry name" value="DUF7065"/>
    <property type="match status" value="1"/>
</dbReference>
<sequence>MSSYTACDHFRHHPVGDSELWQEAWLTSWYDPVTRSGGYHHVDFQPARQRACVQSSEADLAFTGFTAPLVLRGNRVSDHESSGTGHY</sequence>
<evidence type="ECO:0000313" key="3">
    <source>
        <dbReference type="Proteomes" id="UP001500325"/>
    </source>
</evidence>
<evidence type="ECO:0000259" key="1">
    <source>
        <dbReference type="Pfam" id="PF23213"/>
    </source>
</evidence>
<keyword evidence="3" id="KW-1185">Reference proteome</keyword>